<evidence type="ECO:0000313" key="6">
    <source>
        <dbReference type="Proteomes" id="UP000805614"/>
    </source>
</evidence>
<gene>
    <name evidence="5" type="ORF">HKK74_08150</name>
</gene>
<evidence type="ECO:0000259" key="4">
    <source>
        <dbReference type="PROSITE" id="PS50043"/>
    </source>
</evidence>
<dbReference type="PANTHER" id="PTHR16305">
    <property type="entry name" value="TESTICULAR SOLUBLE ADENYLYL CYCLASE"/>
    <property type="match status" value="1"/>
</dbReference>
<dbReference type="Gene3D" id="1.10.10.10">
    <property type="entry name" value="Winged helix-like DNA-binding domain superfamily/Winged helix DNA-binding domain"/>
    <property type="match status" value="1"/>
</dbReference>
<dbReference type="EMBL" id="JABVEC010000004">
    <property type="protein sequence ID" value="MBC6465464.1"/>
    <property type="molecule type" value="Genomic_DNA"/>
</dbReference>
<dbReference type="SUPFAM" id="SSF52540">
    <property type="entry name" value="P-loop containing nucleoside triphosphate hydrolases"/>
    <property type="match status" value="1"/>
</dbReference>
<dbReference type="InterPro" id="IPR011990">
    <property type="entry name" value="TPR-like_helical_dom_sf"/>
</dbReference>
<dbReference type="SMART" id="SM00421">
    <property type="entry name" value="HTH_LUXR"/>
    <property type="match status" value="1"/>
</dbReference>
<dbReference type="SUPFAM" id="SSF48452">
    <property type="entry name" value="TPR-like"/>
    <property type="match status" value="1"/>
</dbReference>
<feature type="domain" description="HTH luxR-type" evidence="4">
    <location>
        <begin position="907"/>
        <end position="969"/>
    </location>
</feature>
<dbReference type="Gene3D" id="1.25.40.10">
    <property type="entry name" value="Tetratricopeptide repeat domain"/>
    <property type="match status" value="1"/>
</dbReference>
<dbReference type="Proteomes" id="UP000805614">
    <property type="component" value="Unassembled WGS sequence"/>
</dbReference>
<feature type="region of interest" description="Disordered" evidence="3">
    <location>
        <begin position="1"/>
        <end position="25"/>
    </location>
</feature>
<dbReference type="InterPro" id="IPR000792">
    <property type="entry name" value="Tscrpt_reg_LuxR_C"/>
</dbReference>
<dbReference type="CDD" id="cd06170">
    <property type="entry name" value="LuxR_C_like"/>
    <property type="match status" value="1"/>
</dbReference>
<proteinExistence type="predicted"/>
<evidence type="ECO:0000256" key="1">
    <source>
        <dbReference type="ARBA" id="ARBA00022741"/>
    </source>
</evidence>
<dbReference type="SUPFAM" id="SSF46894">
    <property type="entry name" value="C-terminal effector domain of the bipartite response regulators"/>
    <property type="match status" value="1"/>
</dbReference>
<dbReference type="InterPro" id="IPR027417">
    <property type="entry name" value="P-loop_NTPase"/>
</dbReference>
<evidence type="ECO:0000256" key="3">
    <source>
        <dbReference type="SAM" id="MobiDB-lite"/>
    </source>
</evidence>
<evidence type="ECO:0000256" key="2">
    <source>
        <dbReference type="ARBA" id="ARBA00022840"/>
    </source>
</evidence>
<keyword evidence="6" id="KW-1185">Reference proteome</keyword>
<sequence length="969" mass="102849">MRSRRPSALSGADGMPAATGDPAVLRGRDHELETLGALLDRTRNGAGGALLIVAEPGLGRSALLEAVVRRAGSGFRTLGTRGIRPERAVPFAGLHRLLRPVAERIRRLPASQADALAPVVGGLRERPADSLTLYAAVGGLLAEAARGGPVLCWVDDVQRLDRVSAEALAFTARRLADEPVVMVFSAGSDLPGATWPECFADVPGLALTGLDEPSGHRVLEDRTGGDLPAELAGELLEIACGRPLALVELAESLTPEQLSGDAPSPRALPACSRLRAVYRRRYLRLPRAARRLTLMAVADDRLDLDTLARAAARAGVDLRALEPARAAGLVRLDGQAVEVPDQLIRSCLYADAAPAERHAAHAALATVLDREWERSRRSWHLAAVAGEPDGRLADELATAALAARRAGHLAESSRAWQRAAALSRTREARAERLIAAASDAWTAGRSRRAHALLRQARPLTGTGELLGLAGLLRGEIELRDGIPAIGGRMLVEAADRLADVDRVLAITALARAGEAVRITGDRRSCLAIAERAAALGGTGESPLVTLMLHHIAGMAATFQGRHADAAARLRRVIEYADLTEDCAAKTWASLAALTLGDDQRAQDLATQAVAAAREHGVVAPVPWALWALAQAELSLGRYPAALAAALEGLRLSRVAGQANCAMDHVATITLIAAFQGDGETVARHLGEISDEVNRRGLARADAMSSWALACLDLADDRPADAAGRLARMAAGGPVHSVVRVLATPHFVEAAVRCGRGASSARALRLFELWAEGTRNPTRRALAQRCRALLADHAGRAGGDGDGDGRDGGGGGDDGGADDGRAGDGTVEAHFGAALRLHRHGDSAFEMARTELLYGHWLRRRRRPSAAREHLRNALLIFERYDAGRWVERARAELRAAGDTVPTGALDDARGLAVLTAQQAQIARLVAEGSTNREIAARLDLSHRTVDHHLRNVFTRLGIRSRVELARLLR</sequence>
<dbReference type="InterPro" id="IPR036388">
    <property type="entry name" value="WH-like_DNA-bd_sf"/>
</dbReference>
<accession>A0ABR7LLI3</accession>
<name>A0ABR7LLI3_9ACTN</name>
<evidence type="ECO:0000313" key="5">
    <source>
        <dbReference type="EMBL" id="MBC6465464.1"/>
    </source>
</evidence>
<comment type="caution">
    <text evidence="5">The sequence shown here is derived from an EMBL/GenBank/DDBJ whole genome shotgun (WGS) entry which is preliminary data.</text>
</comment>
<dbReference type="PRINTS" id="PR00038">
    <property type="entry name" value="HTHLUXR"/>
</dbReference>
<keyword evidence="1" id="KW-0547">Nucleotide-binding</keyword>
<reference evidence="5 6" key="1">
    <citation type="submission" date="2020-06" db="EMBL/GenBank/DDBJ databases">
        <title>Actinomadura xiongansis sp. nov., isolated from soil of Baiyangdian.</title>
        <authorList>
            <person name="Zhang X."/>
        </authorList>
    </citation>
    <scope>NUCLEOTIDE SEQUENCE [LARGE SCALE GENOMIC DNA]</scope>
    <source>
        <strain evidence="5 6">HBUM206468</strain>
    </source>
</reference>
<dbReference type="PANTHER" id="PTHR16305:SF35">
    <property type="entry name" value="TRANSCRIPTIONAL ACTIVATOR DOMAIN"/>
    <property type="match status" value="1"/>
</dbReference>
<dbReference type="Pfam" id="PF00196">
    <property type="entry name" value="GerE"/>
    <property type="match status" value="1"/>
</dbReference>
<organism evidence="5 6">
    <name type="scientific">Actinomadura alba</name>
    <dbReference type="NCBI Taxonomy" id="406431"/>
    <lineage>
        <taxon>Bacteria</taxon>
        <taxon>Bacillati</taxon>
        <taxon>Actinomycetota</taxon>
        <taxon>Actinomycetes</taxon>
        <taxon>Streptosporangiales</taxon>
        <taxon>Thermomonosporaceae</taxon>
        <taxon>Actinomadura</taxon>
    </lineage>
</organism>
<dbReference type="InterPro" id="IPR041664">
    <property type="entry name" value="AAA_16"/>
</dbReference>
<protein>
    <submittedName>
        <fullName evidence="5">AAA family ATPase</fullName>
    </submittedName>
</protein>
<dbReference type="Pfam" id="PF13191">
    <property type="entry name" value="AAA_16"/>
    <property type="match status" value="1"/>
</dbReference>
<dbReference type="PROSITE" id="PS50043">
    <property type="entry name" value="HTH_LUXR_2"/>
    <property type="match status" value="1"/>
</dbReference>
<feature type="region of interest" description="Disordered" evidence="3">
    <location>
        <begin position="796"/>
        <end position="823"/>
    </location>
</feature>
<dbReference type="RefSeq" id="WP_187242459.1">
    <property type="nucleotide sequence ID" value="NZ_BAAAOK010000015.1"/>
</dbReference>
<keyword evidence="2" id="KW-0067">ATP-binding</keyword>
<dbReference type="InterPro" id="IPR016032">
    <property type="entry name" value="Sig_transdc_resp-reg_C-effctor"/>
</dbReference>
<dbReference type="PROSITE" id="PS00622">
    <property type="entry name" value="HTH_LUXR_1"/>
    <property type="match status" value="1"/>
</dbReference>